<gene>
    <name evidence="7" type="ORF">OJ962_16205</name>
</gene>
<keyword evidence="8" id="KW-1185">Reference proteome</keyword>
<feature type="transmembrane region" description="Helical" evidence="5">
    <location>
        <begin position="175"/>
        <end position="193"/>
    </location>
</feature>
<evidence type="ECO:0000259" key="6">
    <source>
        <dbReference type="Pfam" id="PF01061"/>
    </source>
</evidence>
<dbReference type="Proteomes" id="UP001147700">
    <property type="component" value="Unassembled WGS sequence"/>
</dbReference>
<keyword evidence="4 5" id="KW-0472">Membrane</keyword>
<dbReference type="RefSeq" id="WP_202954909.1">
    <property type="nucleotide sequence ID" value="NZ_JAPCID010000021.1"/>
</dbReference>
<comment type="subcellular location">
    <subcellularLocation>
        <location evidence="1">Membrane</location>
        <topology evidence="1">Multi-pass membrane protein</topology>
    </subcellularLocation>
</comment>
<comment type="caution">
    <text evidence="7">The sequence shown here is derived from an EMBL/GenBank/DDBJ whole genome shotgun (WGS) entry which is preliminary data.</text>
</comment>
<keyword evidence="2 5" id="KW-0812">Transmembrane</keyword>
<dbReference type="EMBL" id="JAPCID010000021">
    <property type="protein sequence ID" value="MDA0139044.1"/>
    <property type="molecule type" value="Genomic_DNA"/>
</dbReference>
<sequence length="257" mass="26979">MRRFLDVAYGIAYRSTKKVATNPQLLLPSLIFPLFFFVAFAGGLSSVGDVPGFDFPSGYTAFQFVFVLLQASAFGGVFTGFGIASDFENGFSRRLMLAAPNRLGILAGYTLGATIRAAVVGVLLFVVALASGMQIDGNGVDLFGLVVLALLVNFTAAMWSAGVAMRIRSIQAGPAMQLPVFLILFLAPVYVPLDLLAGWIEAVAHLNPITPLIEGGRDLISGGDFQPLLVFGVAIGLGALFLAWAVRGVASAERAGG</sequence>
<dbReference type="InterPro" id="IPR013525">
    <property type="entry name" value="ABC2_TM"/>
</dbReference>
<dbReference type="PANTHER" id="PTHR43077">
    <property type="entry name" value="TRANSPORT PERMEASE YVFS-RELATED"/>
    <property type="match status" value="1"/>
</dbReference>
<protein>
    <submittedName>
        <fullName evidence="7">ABC transporter permease</fullName>
    </submittedName>
</protein>
<feature type="transmembrane region" description="Helical" evidence="5">
    <location>
        <begin position="64"/>
        <end position="84"/>
    </location>
</feature>
<proteinExistence type="predicted"/>
<dbReference type="PIRSF" id="PIRSF006648">
    <property type="entry name" value="DrrB"/>
    <property type="match status" value="1"/>
</dbReference>
<reference evidence="7" key="1">
    <citation type="submission" date="2022-10" db="EMBL/GenBank/DDBJ databases">
        <title>The WGS of Solirubrobacter sp. CPCC 204708.</title>
        <authorList>
            <person name="Jiang Z."/>
        </authorList>
    </citation>
    <scope>NUCLEOTIDE SEQUENCE</scope>
    <source>
        <strain evidence="7">CPCC 204708</strain>
    </source>
</reference>
<keyword evidence="3 5" id="KW-1133">Transmembrane helix</keyword>
<dbReference type="InterPro" id="IPR000412">
    <property type="entry name" value="ABC_2_transport"/>
</dbReference>
<feature type="domain" description="ABC-2 type transporter transmembrane" evidence="6">
    <location>
        <begin position="12"/>
        <end position="218"/>
    </location>
</feature>
<dbReference type="PANTHER" id="PTHR43077:SF10">
    <property type="entry name" value="TRANSPORT PERMEASE PROTEIN"/>
    <property type="match status" value="1"/>
</dbReference>
<feature type="transmembrane region" description="Helical" evidence="5">
    <location>
        <begin position="25"/>
        <end position="44"/>
    </location>
</feature>
<dbReference type="InterPro" id="IPR051328">
    <property type="entry name" value="T7SS_ABC-Transporter"/>
</dbReference>
<feature type="transmembrane region" description="Helical" evidence="5">
    <location>
        <begin position="105"/>
        <end position="130"/>
    </location>
</feature>
<dbReference type="Pfam" id="PF01061">
    <property type="entry name" value="ABC2_membrane"/>
    <property type="match status" value="1"/>
</dbReference>
<name>A0ABT4RKI4_9ACTN</name>
<feature type="transmembrane region" description="Helical" evidence="5">
    <location>
        <begin position="142"/>
        <end position="163"/>
    </location>
</feature>
<evidence type="ECO:0000313" key="8">
    <source>
        <dbReference type="Proteomes" id="UP001147700"/>
    </source>
</evidence>
<evidence type="ECO:0000313" key="7">
    <source>
        <dbReference type="EMBL" id="MDA0139044.1"/>
    </source>
</evidence>
<evidence type="ECO:0000256" key="4">
    <source>
        <dbReference type="ARBA" id="ARBA00023136"/>
    </source>
</evidence>
<feature type="transmembrane region" description="Helical" evidence="5">
    <location>
        <begin position="228"/>
        <end position="246"/>
    </location>
</feature>
<organism evidence="7 8">
    <name type="scientific">Solirubrobacter deserti</name>
    <dbReference type="NCBI Taxonomy" id="2282478"/>
    <lineage>
        <taxon>Bacteria</taxon>
        <taxon>Bacillati</taxon>
        <taxon>Actinomycetota</taxon>
        <taxon>Thermoleophilia</taxon>
        <taxon>Solirubrobacterales</taxon>
        <taxon>Solirubrobacteraceae</taxon>
        <taxon>Solirubrobacter</taxon>
    </lineage>
</organism>
<evidence type="ECO:0000256" key="2">
    <source>
        <dbReference type="ARBA" id="ARBA00022692"/>
    </source>
</evidence>
<evidence type="ECO:0000256" key="5">
    <source>
        <dbReference type="SAM" id="Phobius"/>
    </source>
</evidence>
<evidence type="ECO:0000256" key="3">
    <source>
        <dbReference type="ARBA" id="ARBA00022989"/>
    </source>
</evidence>
<accession>A0ABT4RKI4</accession>
<evidence type="ECO:0000256" key="1">
    <source>
        <dbReference type="ARBA" id="ARBA00004141"/>
    </source>
</evidence>